<dbReference type="AlphaFoldDB" id="A0A0N0UBA1"/>
<keyword evidence="2" id="KW-1133">Transmembrane helix</keyword>
<dbReference type="PATRIC" id="fig|1705389.3.peg.694"/>
<evidence type="ECO:0000256" key="2">
    <source>
        <dbReference type="SAM" id="Phobius"/>
    </source>
</evidence>
<reference evidence="4 5" key="1">
    <citation type="submission" date="2015-08" db="EMBL/GenBank/DDBJ databases">
        <title>Genomes of Isolates from Cabo Rojo, PR.</title>
        <authorList>
            <person name="Sanchez-Nieves R.L."/>
            <person name="Montalvo-Rodriguez R."/>
        </authorList>
    </citation>
    <scope>NUCLEOTIDE SEQUENCE [LARGE SCALE GENOMIC DNA]</scope>
    <source>
        <strain evidence="4 5">5</strain>
    </source>
</reference>
<keyword evidence="2" id="KW-0812">Transmembrane</keyword>
<keyword evidence="2" id="KW-0472">Membrane</keyword>
<feature type="transmembrane region" description="Helical" evidence="2">
    <location>
        <begin position="6"/>
        <end position="24"/>
    </location>
</feature>
<dbReference type="Gene3D" id="2.40.50.140">
    <property type="entry name" value="Nucleic acid-binding proteins"/>
    <property type="match status" value="1"/>
</dbReference>
<feature type="region of interest" description="Disordered" evidence="1">
    <location>
        <begin position="29"/>
        <end position="52"/>
    </location>
</feature>
<dbReference type="OrthoDB" id="157176at2157"/>
<feature type="domain" description="TRAM" evidence="3">
    <location>
        <begin position="50"/>
        <end position="116"/>
    </location>
</feature>
<sequence length="120" mass="12887">MIPTSPLVVGIAVAVALLALFVLARRLRGPSSEARESKRAHEAAQEREPPVEIGETYEFGVTELTDHHSGDEVAVGKVEGFVVFTEEIPSGLEPGDVIRAKVLSFNEGRTSADATFVERA</sequence>
<proteinExistence type="predicted"/>
<dbReference type="RefSeq" id="WP_053770397.1">
    <property type="nucleotide sequence ID" value="NZ_LIST01000001.1"/>
</dbReference>
<dbReference type="STRING" id="1765655.AMR74_02050"/>
<dbReference type="InterPro" id="IPR002792">
    <property type="entry name" value="TRAM_dom"/>
</dbReference>
<gene>
    <name evidence="4" type="ORF">AMR74_02050</name>
</gene>
<evidence type="ECO:0000256" key="1">
    <source>
        <dbReference type="SAM" id="MobiDB-lite"/>
    </source>
</evidence>
<evidence type="ECO:0000259" key="3">
    <source>
        <dbReference type="PROSITE" id="PS50926"/>
    </source>
</evidence>
<dbReference type="EMBL" id="LIST01000001">
    <property type="protein sequence ID" value="KOX97703.1"/>
    <property type="molecule type" value="Genomic_DNA"/>
</dbReference>
<name>A0A0N0UBA1_9EURY</name>
<accession>A0A0N0UBA1</accession>
<evidence type="ECO:0000313" key="5">
    <source>
        <dbReference type="Proteomes" id="UP000037747"/>
    </source>
</evidence>
<dbReference type="Proteomes" id="UP000037747">
    <property type="component" value="Unassembled WGS sequence"/>
</dbReference>
<dbReference type="PROSITE" id="PS50926">
    <property type="entry name" value="TRAM"/>
    <property type="match status" value="1"/>
</dbReference>
<feature type="compositionally biased region" description="Basic and acidic residues" evidence="1">
    <location>
        <begin position="33"/>
        <end position="50"/>
    </location>
</feature>
<comment type="caution">
    <text evidence="4">The sequence shown here is derived from an EMBL/GenBank/DDBJ whole genome shotgun (WGS) entry which is preliminary data.</text>
</comment>
<keyword evidence="5" id="KW-1185">Reference proteome</keyword>
<protein>
    <recommendedName>
        <fullName evidence="3">TRAM domain-containing protein</fullName>
    </recommendedName>
</protein>
<evidence type="ECO:0000313" key="4">
    <source>
        <dbReference type="EMBL" id="KOX97703.1"/>
    </source>
</evidence>
<dbReference type="InterPro" id="IPR012340">
    <property type="entry name" value="NA-bd_OB-fold"/>
</dbReference>
<organism evidence="4 5">
    <name type="scientific">Halorubrum tropicale</name>
    <dbReference type="NCBI Taxonomy" id="1765655"/>
    <lineage>
        <taxon>Archaea</taxon>
        <taxon>Methanobacteriati</taxon>
        <taxon>Methanobacteriota</taxon>
        <taxon>Stenosarchaea group</taxon>
        <taxon>Halobacteria</taxon>
        <taxon>Halobacteriales</taxon>
        <taxon>Haloferacaceae</taxon>
        <taxon>Halorubrum</taxon>
    </lineage>
</organism>